<feature type="binding site" evidence="13 14">
    <location>
        <position position="22"/>
    </location>
    <ligand>
        <name>[4Fe-4S] cluster</name>
        <dbReference type="ChEBI" id="CHEBI:49883"/>
        <note>4Fe-4S-S-AdoMet</note>
    </ligand>
</feature>
<dbReference type="HAMAP" id="MF_01694">
    <property type="entry name" value="BioB"/>
    <property type="match status" value="1"/>
</dbReference>
<dbReference type="Pfam" id="PF04055">
    <property type="entry name" value="Radical_SAM"/>
    <property type="match status" value="1"/>
</dbReference>
<evidence type="ECO:0000313" key="16">
    <source>
        <dbReference type="EMBL" id="AFL69736.1"/>
    </source>
</evidence>
<comment type="function">
    <text evidence="13">Catalyzes the conversion of dethiobiotin (DTB) to biotin by the insertion of a sulfur atom into dethiobiotin via a radical-based mechanism.</text>
</comment>
<evidence type="ECO:0000256" key="1">
    <source>
        <dbReference type="ARBA" id="ARBA00004942"/>
    </source>
</evidence>
<dbReference type="SMART" id="SM00876">
    <property type="entry name" value="BATS"/>
    <property type="match status" value="1"/>
</dbReference>
<dbReference type="KEGG" id="sba:Sulba_2469"/>
<organism evidence="16 17">
    <name type="scientific">Sulfurospirillum barnesii (strain ATCC 700032 / DSM 10660 / SES-3)</name>
    <dbReference type="NCBI Taxonomy" id="760154"/>
    <lineage>
        <taxon>Bacteria</taxon>
        <taxon>Pseudomonadati</taxon>
        <taxon>Campylobacterota</taxon>
        <taxon>Epsilonproteobacteria</taxon>
        <taxon>Campylobacterales</taxon>
        <taxon>Sulfurospirillaceae</taxon>
        <taxon>Sulfurospirillum</taxon>
    </lineage>
</organism>
<dbReference type="PANTHER" id="PTHR22976">
    <property type="entry name" value="BIOTIN SYNTHASE"/>
    <property type="match status" value="1"/>
</dbReference>
<dbReference type="InterPro" id="IPR058240">
    <property type="entry name" value="rSAM_sf"/>
</dbReference>
<reference evidence="16 17" key="1">
    <citation type="submission" date="2012-06" db="EMBL/GenBank/DDBJ databases">
        <title>Complete sequence of Sulfurospirillum barnesii SES-3.</title>
        <authorList>
            <consortium name="US DOE Joint Genome Institute"/>
            <person name="Lucas S."/>
            <person name="Han J."/>
            <person name="Lapidus A."/>
            <person name="Cheng J.-F."/>
            <person name="Goodwin L."/>
            <person name="Pitluck S."/>
            <person name="Peters L."/>
            <person name="Ovchinnikova G."/>
            <person name="Lu M."/>
            <person name="Detter J.C."/>
            <person name="Han C."/>
            <person name="Tapia R."/>
            <person name="Land M."/>
            <person name="Hauser L."/>
            <person name="Kyrpides N."/>
            <person name="Ivanova N."/>
            <person name="Pagani I."/>
            <person name="Stolz J."/>
            <person name="Arkin A."/>
            <person name="Dehal P."/>
            <person name="Oremland R."/>
            <person name="Saltikov C."/>
            <person name="Basu P."/>
            <person name="Hollibaugh J."/>
            <person name="Newman D."/>
            <person name="Stolyar S."/>
            <person name="Hazen T."/>
            <person name="Woyke T."/>
        </authorList>
    </citation>
    <scope>NUCLEOTIDE SEQUENCE [LARGE SCALE GENOMIC DNA]</scope>
    <source>
        <strain evidence="17">ATCC 700032 / DSM 10660 / SES-3</strain>
    </source>
</reference>
<dbReference type="PROSITE" id="PS51918">
    <property type="entry name" value="RADICAL_SAM"/>
    <property type="match status" value="1"/>
</dbReference>
<dbReference type="EC" id="2.8.1.6" evidence="3 13"/>
<dbReference type="Proteomes" id="UP000006176">
    <property type="component" value="Chromosome"/>
</dbReference>
<evidence type="ECO:0000256" key="11">
    <source>
        <dbReference type="ARBA" id="ARBA00023014"/>
    </source>
</evidence>
<comment type="cofactor">
    <cofactor evidence="13">
        <name>[2Fe-2S] cluster</name>
        <dbReference type="ChEBI" id="CHEBI:190135"/>
    </cofactor>
    <text evidence="13">Binds 1 [2Fe-2S] cluster. The cluster is coordinated with 3 cysteines and 1 arginine.</text>
</comment>
<dbReference type="GO" id="GO:0051539">
    <property type="term" value="F:4 iron, 4 sulfur cluster binding"/>
    <property type="evidence" value="ECO:0007669"/>
    <property type="project" value="UniProtKB-KW"/>
</dbReference>
<evidence type="ECO:0000256" key="8">
    <source>
        <dbReference type="ARBA" id="ARBA00022723"/>
    </source>
</evidence>
<gene>
    <name evidence="13" type="primary">bioB</name>
    <name evidence="16" type="ordered locus">Sulba_2469</name>
</gene>
<keyword evidence="11 13" id="KW-0411">Iron-sulfur</keyword>
<dbReference type="Gene3D" id="3.20.20.70">
    <property type="entry name" value="Aldolase class I"/>
    <property type="match status" value="1"/>
</dbReference>
<dbReference type="InterPro" id="IPR013785">
    <property type="entry name" value="Aldolase_TIM"/>
</dbReference>
<dbReference type="GO" id="GO:0009102">
    <property type="term" value="P:biotin biosynthetic process"/>
    <property type="evidence" value="ECO:0007669"/>
    <property type="project" value="UniProtKB-UniRule"/>
</dbReference>
<dbReference type="STRING" id="760154.Sulba_2469"/>
<dbReference type="OrthoDB" id="9786826at2"/>
<dbReference type="NCBIfam" id="TIGR00433">
    <property type="entry name" value="bioB"/>
    <property type="match status" value="1"/>
</dbReference>
<dbReference type="RefSeq" id="WP_014770599.1">
    <property type="nucleotide sequence ID" value="NC_018002.1"/>
</dbReference>
<keyword evidence="8 13" id="KW-0479">Metal-binding</keyword>
<dbReference type="InterPro" id="IPR024177">
    <property type="entry name" value="Biotin_synthase"/>
</dbReference>
<dbReference type="InterPro" id="IPR006638">
    <property type="entry name" value="Elp3/MiaA/NifB-like_rSAM"/>
</dbReference>
<keyword evidence="10 13" id="KW-0408">Iron</keyword>
<name>I3Y0L2_SULBS</name>
<dbReference type="PANTHER" id="PTHR22976:SF2">
    <property type="entry name" value="BIOTIN SYNTHASE, MITOCHONDRIAL"/>
    <property type="match status" value="1"/>
</dbReference>
<evidence type="ECO:0000313" key="17">
    <source>
        <dbReference type="Proteomes" id="UP000006176"/>
    </source>
</evidence>
<dbReference type="EMBL" id="CP003333">
    <property type="protein sequence ID" value="AFL69736.1"/>
    <property type="molecule type" value="Genomic_DNA"/>
</dbReference>
<dbReference type="GO" id="GO:0004076">
    <property type="term" value="F:biotin synthase activity"/>
    <property type="evidence" value="ECO:0007669"/>
    <property type="project" value="UniProtKB-UniRule"/>
</dbReference>
<protein>
    <recommendedName>
        <fullName evidence="3 13">Biotin synthase</fullName>
        <ecNumber evidence="3 13">2.8.1.6</ecNumber>
    </recommendedName>
</protein>
<dbReference type="PROSITE" id="PS51257">
    <property type="entry name" value="PROKAR_LIPOPROTEIN"/>
    <property type="match status" value="1"/>
</dbReference>
<dbReference type="PIRSF" id="PIRSF001619">
    <property type="entry name" value="Biotin_synth"/>
    <property type="match status" value="1"/>
</dbReference>
<keyword evidence="6 13" id="KW-0949">S-adenosyl-L-methionine</keyword>
<evidence type="ECO:0000259" key="15">
    <source>
        <dbReference type="PROSITE" id="PS51918"/>
    </source>
</evidence>
<dbReference type="InterPro" id="IPR002684">
    <property type="entry name" value="Biotin_synth/BioAB"/>
</dbReference>
<keyword evidence="5 13" id="KW-0808">Transferase</keyword>
<keyword evidence="4 13" id="KW-0004">4Fe-4S</keyword>
<evidence type="ECO:0000256" key="12">
    <source>
        <dbReference type="ARBA" id="ARBA00051157"/>
    </source>
</evidence>
<dbReference type="CDD" id="cd01335">
    <property type="entry name" value="Radical_SAM"/>
    <property type="match status" value="1"/>
</dbReference>
<dbReference type="GO" id="GO:0005506">
    <property type="term" value="F:iron ion binding"/>
    <property type="evidence" value="ECO:0007669"/>
    <property type="project" value="UniProtKB-UniRule"/>
</dbReference>
<dbReference type="PATRIC" id="fig|760154.4.peg.2468"/>
<evidence type="ECO:0000256" key="13">
    <source>
        <dbReference type="HAMAP-Rule" id="MF_01694"/>
    </source>
</evidence>
<dbReference type="AlphaFoldDB" id="I3Y0L2"/>
<dbReference type="SFLD" id="SFLDG01278">
    <property type="entry name" value="biotin_synthase_like"/>
    <property type="match status" value="1"/>
</dbReference>
<dbReference type="eggNOG" id="COG0502">
    <property type="taxonomic scope" value="Bacteria"/>
</dbReference>
<dbReference type="InterPro" id="IPR010722">
    <property type="entry name" value="BATS_dom"/>
</dbReference>
<feature type="domain" description="Radical SAM core" evidence="15">
    <location>
        <begin position="1"/>
        <end position="230"/>
    </location>
</feature>
<dbReference type="SUPFAM" id="SSF102114">
    <property type="entry name" value="Radical SAM enzymes"/>
    <property type="match status" value="1"/>
</dbReference>
<dbReference type="InterPro" id="IPR007197">
    <property type="entry name" value="rSAM"/>
</dbReference>
<evidence type="ECO:0000256" key="5">
    <source>
        <dbReference type="ARBA" id="ARBA00022679"/>
    </source>
</evidence>
<dbReference type="SMART" id="SM00729">
    <property type="entry name" value="Elp3"/>
    <property type="match status" value="1"/>
</dbReference>
<comment type="subunit">
    <text evidence="13">Homodimer.</text>
</comment>
<accession>I3Y0L2</accession>
<dbReference type="GO" id="GO:0051537">
    <property type="term" value="F:2 iron, 2 sulfur cluster binding"/>
    <property type="evidence" value="ECO:0007669"/>
    <property type="project" value="UniProtKB-KW"/>
</dbReference>
<evidence type="ECO:0000256" key="14">
    <source>
        <dbReference type="PIRSR" id="PIRSR001619-1"/>
    </source>
</evidence>
<comment type="cofactor">
    <cofactor evidence="14">
        <name>[2Fe-2S] cluster</name>
        <dbReference type="ChEBI" id="CHEBI:190135"/>
    </cofactor>
    <text evidence="14">Binds 1 [2Fe-2S] cluster. The cluster is coordinated with 3 cysteines and 1 arginine.</text>
</comment>
<comment type="pathway">
    <text evidence="1 13">Cofactor biosynthesis; biotin biosynthesis; biotin from 7,8-diaminononanoate: step 2/2.</text>
</comment>
<evidence type="ECO:0000256" key="9">
    <source>
        <dbReference type="ARBA" id="ARBA00022756"/>
    </source>
</evidence>
<keyword evidence="17" id="KW-1185">Reference proteome</keyword>
<evidence type="ECO:0000256" key="10">
    <source>
        <dbReference type="ARBA" id="ARBA00023004"/>
    </source>
</evidence>
<dbReference type="SFLD" id="SFLDS00029">
    <property type="entry name" value="Radical_SAM"/>
    <property type="match status" value="1"/>
</dbReference>
<evidence type="ECO:0000256" key="2">
    <source>
        <dbReference type="ARBA" id="ARBA00010765"/>
    </source>
</evidence>
<dbReference type="HOGENOM" id="CLU_033172_2_1_7"/>
<keyword evidence="7 13" id="KW-0001">2Fe-2S</keyword>
<dbReference type="NCBIfam" id="NF006308">
    <property type="entry name" value="PRK08508.1"/>
    <property type="match status" value="1"/>
</dbReference>
<evidence type="ECO:0000256" key="3">
    <source>
        <dbReference type="ARBA" id="ARBA00012236"/>
    </source>
</evidence>
<dbReference type="Pfam" id="PF06968">
    <property type="entry name" value="BATS"/>
    <property type="match status" value="1"/>
</dbReference>
<evidence type="ECO:0000256" key="7">
    <source>
        <dbReference type="ARBA" id="ARBA00022714"/>
    </source>
</evidence>
<evidence type="ECO:0000256" key="6">
    <source>
        <dbReference type="ARBA" id="ARBA00022691"/>
    </source>
</evidence>
<feature type="binding site" evidence="13 14">
    <location>
        <position position="62"/>
    </location>
    <ligand>
        <name>[2Fe-2S] cluster</name>
        <dbReference type="ChEBI" id="CHEBI:190135"/>
    </ligand>
</feature>
<comment type="catalytic activity">
    <reaction evidence="12 13">
        <text>(4R,5S)-dethiobiotin + (sulfur carrier)-SH + 2 reduced [2Fe-2S]-[ferredoxin] + 2 S-adenosyl-L-methionine = (sulfur carrier)-H + biotin + 2 5'-deoxyadenosine + 2 L-methionine + 2 oxidized [2Fe-2S]-[ferredoxin]</text>
        <dbReference type="Rhea" id="RHEA:22060"/>
        <dbReference type="Rhea" id="RHEA-COMP:10000"/>
        <dbReference type="Rhea" id="RHEA-COMP:10001"/>
        <dbReference type="Rhea" id="RHEA-COMP:14737"/>
        <dbReference type="Rhea" id="RHEA-COMP:14739"/>
        <dbReference type="ChEBI" id="CHEBI:17319"/>
        <dbReference type="ChEBI" id="CHEBI:29917"/>
        <dbReference type="ChEBI" id="CHEBI:33737"/>
        <dbReference type="ChEBI" id="CHEBI:33738"/>
        <dbReference type="ChEBI" id="CHEBI:57586"/>
        <dbReference type="ChEBI" id="CHEBI:57844"/>
        <dbReference type="ChEBI" id="CHEBI:59789"/>
        <dbReference type="ChEBI" id="CHEBI:64428"/>
        <dbReference type="ChEBI" id="CHEBI:149473"/>
        <dbReference type="EC" id="2.8.1.6"/>
    </reaction>
</comment>
<proteinExistence type="inferred from homology"/>
<feature type="binding site" evidence="13 14">
    <location>
        <position position="18"/>
    </location>
    <ligand>
        <name>[4Fe-4S] cluster</name>
        <dbReference type="ChEBI" id="CHEBI:49883"/>
        <note>4Fe-4S-S-AdoMet</note>
    </ligand>
</feature>
<dbReference type="UniPathway" id="UPA00078">
    <property type="reaction ID" value="UER00162"/>
</dbReference>
<comment type="caution">
    <text evidence="13">Lacks conserved residue(s) required for the propagation of feature annotation.</text>
</comment>
<sequence>MKKPIFLCSICNISSGSCAEDCGFCTQSAHHNADIERYKYKAIEQIVHEAKCASSNGALGFCLVTSGLGLDDKKLAFVCEAARAVKRELPQLLLIACNGTASVEQLKALKEAGVNAYNHNLESSKEFYSNICTTHSWEGRYQTCLNVKEVGLFLFTGGIVGLGESEADRASLLQSICELSPATVPLNFYISNPALPLKATPLSEAEALDIIKEFRAKLPKESVLMIAGGREQTFSPHCDIFAAGADSIIIGDYLTTKGEAPMRDRAMIEHLGYTVATLCQHVTPA</sequence>
<comment type="cofactor">
    <cofactor evidence="13 14">
        <name>[4Fe-4S] cluster</name>
        <dbReference type="ChEBI" id="CHEBI:49883"/>
    </cofactor>
    <text evidence="13 14">Binds 1 [4Fe-4S] cluster. The cluster is coordinated with 3 cysteines and an exchangeable S-adenosyl-L-methionine.</text>
</comment>
<keyword evidence="9 13" id="KW-0093">Biotin biosynthesis</keyword>
<comment type="similarity">
    <text evidence="2 13">Belongs to the radical SAM superfamily. Biotin synthase family.</text>
</comment>
<evidence type="ECO:0000256" key="4">
    <source>
        <dbReference type="ARBA" id="ARBA00022485"/>
    </source>
</evidence>
<dbReference type="SFLD" id="SFLDG01060">
    <property type="entry name" value="BATS_domain_containing"/>
    <property type="match status" value="1"/>
</dbReference>
<feature type="binding site" evidence="13 14">
    <location>
        <position position="25"/>
    </location>
    <ligand>
        <name>[4Fe-4S] cluster</name>
        <dbReference type="ChEBI" id="CHEBI:49883"/>
        <note>4Fe-4S-S-AdoMet</note>
    </ligand>
</feature>